<proteinExistence type="predicted"/>
<dbReference type="PANTHER" id="PTHR22617:SF23">
    <property type="entry name" value="CHEMOTAXIS PROTEIN CHEW"/>
    <property type="match status" value="1"/>
</dbReference>
<reference evidence="2 3" key="1">
    <citation type="submission" date="2017-03" db="EMBL/GenBank/DDBJ databases">
        <title>Genome sequence of Geothermobacter sp. EPR-M, Deep-Sea Iron Reducer.</title>
        <authorList>
            <person name="Tully B."/>
            <person name="Savalia P."/>
            <person name="Abuyen K."/>
            <person name="Baughan C."/>
            <person name="Romero E."/>
            <person name="Ronkowski C."/>
            <person name="Torres B."/>
            <person name="Tremblay J."/>
            <person name="Trujillo A."/>
            <person name="Tyler M."/>
            <person name="Perez-Rodriguez I."/>
            <person name="Amend J."/>
        </authorList>
    </citation>
    <scope>NUCLEOTIDE SEQUENCE [LARGE SCALE GENOMIC DNA]</scope>
    <source>
        <strain evidence="2 3">EPR-M</strain>
    </source>
</reference>
<dbReference type="CDD" id="cd00732">
    <property type="entry name" value="CheW"/>
    <property type="match status" value="1"/>
</dbReference>
<dbReference type="OrthoDB" id="9790406at2"/>
<dbReference type="SUPFAM" id="SSF50341">
    <property type="entry name" value="CheW-like"/>
    <property type="match status" value="1"/>
</dbReference>
<accession>A0A1X0YE21</accession>
<sequence>MNPLPTIRKDSLEEAAEVRRELQLACFRVGVLHYGLDIMRIREIIRPLRITPIPKSPTFVEGVINLRGAVIPVVDLRRRFDLDIPPDDRQTRIIICALGGRVIGLKVDEVAEVRRYVRQDIQPAPHFIKGRDAEFFLGVCRRDEDLVMILDLDRVLSSEEKIDLADLQSAVTAEKN</sequence>
<dbReference type="GO" id="GO:0005829">
    <property type="term" value="C:cytosol"/>
    <property type="evidence" value="ECO:0007669"/>
    <property type="project" value="TreeGrafter"/>
</dbReference>
<dbReference type="Proteomes" id="UP000193136">
    <property type="component" value="Unassembled WGS sequence"/>
</dbReference>
<dbReference type="STRING" id="1969733.B5V00_00305"/>
<dbReference type="GO" id="GO:0006935">
    <property type="term" value="P:chemotaxis"/>
    <property type="evidence" value="ECO:0007669"/>
    <property type="project" value="InterPro"/>
</dbReference>
<evidence type="ECO:0000259" key="1">
    <source>
        <dbReference type="PROSITE" id="PS50851"/>
    </source>
</evidence>
<organism evidence="2 3">
    <name type="scientific">Geothermobacter hydrogeniphilus</name>
    <dbReference type="NCBI Taxonomy" id="1969733"/>
    <lineage>
        <taxon>Bacteria</taxon>
        <taxon>Pseudomonadati</taxon>
        <taxon>Thermodesulfobacteriota</taxon>
        <taxon>Desulfuromonadia</taxon>
        <taxon>Desulfuromonadales</taxon>
        <taxon>Geothermobacteraceae</taxon>
        <taxon>Geothermobacter</taxon>
    </lineage>
</organism>
<dbReference type="Pfam" id="PF01584">
    <property type="entry name" value="CheW"/>
    <property type="match status" value="1"/>
</dbReference>
<dbReference type="Gene3D" id="2.30.30.40">
    <property type="entry name" value="SH3 Domains"/>
    <property type="match status" value="1"/>
</dbReference>
<dbReference type="GO" id="GO:0007165">
    <property type="term" value="P:signal transduction"/>
    <property type="evidence" value="ECO:0007669"/>
    <property type="project" value="InterPro"/>
</dbReference>
<dbReference type="SMART" id="SM00260">
    <property type="entry name" value="CheW"/>
    <property type="match status" value="1"/>
</dbReference>
<dbReference type="InterPro" id="IPR002545">
    <property type="entry name" value="CheW-lke_dom"/>
</dbReference>
<feature type="domain" description="CheW-like" evidence="1">
    <location>
        <begin position="21"/>
        <end position="161"/>
    </location>
</feature>
<dbReference type="RefSeq" id="WP_085008333.1">
    <property type="nucleotide sequence ID" value="NZ_NAAD01000001.1"/>
</dbReference>
<dbReference type="PANTHER" id="PTHR22617">
    <property type="entry name" value="CHEMOTAXIS SENSOR HISTIDINE KINASE-RELATED"/>
    <property type="match status" value="1"/>
</dbReference>
<keyword evidence="3" id="KW-1185">Reference proteome</keyword>
<dbReference type="InterPro" id="IPR039315">
    <property type="entry name" value="CheW"/>
</dbReference>
<dbReference type="Gene3D" id="2.40.50.180">
    <property type="entry name" value="CheA-289, Domain 4"/>
    <property type="match status" value="1"/>
</dbReference>
<dbReference type="AlphaFoldDB" id="A0A1X0YE21"/>
<comment type="caution">
    <text evidence="2">The sequence shown here is derived from an EMBL/GenBank/DDBJ whole genome shotgun (WGS) entry which is preliminary data.</text>
</comment>
<dbReference type="InterPro" id="IPR036061">
    <property type="entry name" value="CheW-like_dom_sf"/>
</dbReference>
<evidence type="ECO:0000313" key="2">
    <source>
        <dbReference type="EMBL" id="ORJ63342.1"/>
    </source>
</evidence>
<protein>
    <recommendedName>
        <fullName evidence="1">CheW-like domain-containing protein</fullName>
    </recommendedName>
</protein>
<evidence type="ECO:0000313" key="3">
    <source>
        <dbReference type="Proteomes" id="UP000193136"/>
    </source>
</evidence>
<dbReference type="EMBL" id="NAAD01000001">
    <property type="protein sequence ID" value="ORJ63342.1"/>
    <property type="molecule type" value="Genomic_DNA"/>
</dbReference>
<dbReference type="PROSITE" id="PS50851">
    <property type="entry name" value="CHEW"/>
    <property type="match status" value="1"/>
</dbReference>
<name>A0A1X0YE21_9BACT</name>
<gene>
    <name evidence="2" type="ORF">B5V00_00305</name>
</gene>